<dbReference type="Proteomes" id="UP001165080">
    <property type="component" value="Unassembled WGS sequence"/>
</dbReference>
<dbReference type="PANTHER" id="PTHR13992">
    <property type="entry name" value="NUCLEAR RECEPTOR CO-REPRESSOR RELATED NCOR"/>
    <property type="match status" value="1"/>
</dbReference>
<dbReference type="InterPro" id="IPR051571">
    <property type="entry name" value="N-CoR_corepressor"/>
</dbReference>
<dbReference type="GO" id="GO:0006357">
    <property type="term" value="P:regulation of transcription by RNA polymerase II"/>
    <property type="evidence" value="ECO:0007669"/>
    <property type="project" value="TreeGrafter"/>
</dbReference>
<proteinExistence type="predicted"/>
<name>A0A9W6BUV7_9CHLO</name>
<feature type="region of interest" description="Disordered" evidence="1">
    <location>
        <begin position="458"/>
        <end position="491"/>
    </location>
</feature>
<dbReference type="GO" id="GO:0000785">
    <property type="term" value="C:chromatin"/>
    <property type="evidence" value="ECO:0007669"/>
    <property type="project" value="TreeGrafter"/>
</dbReference>
<feature type="compositionally biased region" description="Basic residues" evidence="1">
    <location>
        <begin position="476"/>
        <end position="491"/>
    </location>
</feature>
<feature type="region of interest" description="Disordered" evidence="1">
    <location>
        <begin position="864"/>
        <end position="886"/>
    </location>
</feature>
<feature type="region of interest" description="Disordered" evidence="1">
    <location>
        <begin position="809"/>
        <end position="843"/>
    </location>
</feature>
<evidence type="ECO:0000313" key="3">
    <source>
        <dbReference type="Proteomes" id="UP001165080"/>
    </source>
</evidence>
<sequence>MTAGLTNADGVHTPRIPCIIEMNIFDHVIGDVPNRLRPTSAPLTGIEVRHGLEAESRQPGNELKFEADNQSRGNFVFFPGGDGEARLPAIDGAAMDLALLPLTDAILLDNFSDDAAEGRPLQAGPGSSDSSSGGGFQSAAPSVEAGPAPEGNGPPERPLGRRVSSSGAQHAPPANPEKICDLVLDMDAAAAAVSAALIGIHTGLPPQRRAGGPCDAAATAAAGMLGARIGGAVPPPPPPPRRSSSQHAHSIAAAGGDGGGGAFFPYPLLHYHQSPPPPPPPPPPPRQYLRALSQPAMPHPLHPPALPTAATATAAAAASADMSGRCTRAAVGGIGNLTAPPVARLSAMVPPGRASAAAAGGGCGGGLYEPPESYTSCPLELPRWRVSISGPTVDLAEDGRAGAGRQGGAGGPPQRRPAGRWHASSSGLPSDMPSYSYGGYPPYAYPSTTLPPYMSDQHVQQYQQQYQHQPQPQPQLRHHPHPHPHHHGRSTVHRVLALAQPQPQLLRDGPSVLQHAAAAANPLPLHTAASLHLRTAAAAMGPASTAAAAPLQPPPPAPLLTQSQTVLRNPLQHHHHHQHHQHHQHYAPIVGAPGFQEYTLDAGMVRLLDDDPGFFDAAAAVAAAALGGWDGGGGAAAAADAPDTATISVSSSALASLLESFSGGGVARSSFVLSPPLPWDGQLGGGGGGISWIDLTGLSLSIHPSPGTSPANPLALRRELAAALAAAEMGDGAGGCGGGGGAVALLQSGDVCEGALHPGPHSGAGAFEWAAGAATGGDLAAFGHYLNSQELSRQQPQPQLQFDGLQFTPQQQQQQLLQVQRQRPSSGSPVHEPPALSNGAADPTSVATAAAAAVAAAGGPLLGRPSGPSAAPSLEPLLSPPGGWNHPPALHAALLRVLQTTPHLDD</sequence>
<gene>
    <name evidence="2" type="primary">PLESTB002001</name>
    <name evidence="2" type="ORF">PLESTB_001335000</name>
</gene>
<comment type="caution">
    <text evidence="2">The sequence shown here is derived from an EMBL/GenBank/DDBJ whole genome shotgun (WGS) entry which is preliminary data.</text>
</comment>
<dbReference type="PANTHER" id="PTHR13992:SF39">
    <property type="entry name" value="SMRTER, ISOFORM G"/>
    <property type="match status" value="1"/>
</dbReference>
<feature type="region of interest" description="Disordered" evidence="1">
    <location>
        <begin position="117"/>
        <end position="174"/>
    </location>
</feature>
<feature type="compositionally biased region" description="Low complexity" evidence="1">
    <location>
        <begin position="458"/>
        <end position="470"/>
    </location>
</feature>
<reference evidence="2 3" key="1">
    <citation type="journal article" date="2023" name="Commun. Biol.">
        <title>Reorganization of the ancestral sex-determining regions during the evolution of trioecy in Pleodorina starrii.</title>
        <authorList>
            <person name="Takahashi K."/>
            <person name="Suzuki S."/>
            <person name="Kawai-Toyooka H."/>
            <person name="Yamamoto K."/>
            <person name="Hamaji T."/>
            <person name="Ootsuki R."/>
            <person name="Yamaguchi H."/>
            <person name="Kawachi M."/>
            <person name="Higashiyama T."/>
            <person name="Nozaki H."/>
        </authorList>
    </citation>
    <scope>NUCLEOTIDE SEQUENCE [LARGE SCALE GENOMIC DNA]</scope>
    <source>
        <strain evidence="2 3">NIES-4479</strain>
    </source>
</reference>
<accession>A0A9W6BUV7</accession>
<feature type="compositionally biased region" description="Low complexity" evidence="1">
    <location>
        <begin position="122"/>
        <end position="154"/>
    </location>
</feature>
<feature type="region of interest" description="Disordered" evidence="1">
    <location>
        <begin position="227"/>
        <end position="290"/>
    </location>
</feature>
<feature type="compositionally biased region" description="Pro residues" evidence="1">
    <location>
        <begin position="274"/>
        <end position="286"/>
    </location>
</feature>
<protein>
    <submittedName>
        <fullName evidence="2">Uncharacterized protein</fullName>
    </submittedName>
</protein>
<dbReference type="AlphaFoldDB" id="A0A9W6BUV7"/>
<keyword evidence="3" id="KW-1185">Reference proteome</keyword>
<feature type="compositionally biased region" description="Low complexity" evidence="1">
    <location>
        <begin position="810"/>
        <end position="823"/>
    </location>
</feature>
<organism evidence="2 3">
    <name type="scientific">Pleodorina starrii</name>
    <dbReference type="NCBI Taxonomy" id="330485"/>
    <lineage>
        <taxon>Eukaryota</taxon>
        <taxon>Viridiplantae</taxon>
        <taxon>Chlorophyta</taxon>
        <taxon>core chlorophytes</taxon>
        <taxon>Chlorophyceae</taxon>
        <taxon>CS clade</taxon>
        <taxon>Chlamydomonadales</taxon>
        <taxon>Volvocaceae</taxon>
        <taxon>Pleodorina</taxon>
    </lineage>
</organism>
<feature type="compositionally biased region" description="Gly residues" evidence="1">
    <location>
        <begin position="401"/>
        <end position="411"/>
    </location>
</feature>
<feature type="compositionally biased region" description="Low complexity" evidence="1">
    <location>
        <begin position="242"/>
        <end position="254"/>
    </location>
</feature>
<feature type="region of interest" description="Disordered" evidence="1">
    <location>
        <begin position="394"/>
        <end position="433"/>
    </location>
</feature>
<evidence type="ECO:0000313" key="2">
    <source>
        <dbReference type="EMBL" id="GLC58222.1"/>
    </source>
</evidence>
<evidence type="ECO:0000256" key="1">
    <source>
        <dbReference type="SAM" id="MobiDB-lite"/>
    </source>
</evidence>
<feature type="compositionally biased region" description="Low complexity" evidence="1">
    <location>
        <begin position="864"/>
        <end position="883"/>
    </location>
</feature>
<dbReference type="EMBL" id="BRXU01000022">
    <property type="protein sequence ID" value="GLC58222.1"/>
    <property type="molecule type" value="Genomic_DNA"/>
</dbReference>